<keyword evidence="3" id="KW-1185">Reference proteome</keyword>
<protein>
    <submittedName>
        <fullName evidence="2">Uncharacterized protein</fullName>
    </submittedName>
</protein>
<evidence type="ECO:0000313" key="2">
    <source>
        <dbReference type="EMBL" id="OPL33537.1"/>
    </source>
</evidence>
<feature type="non-terminal residue" evidence="2">
    <location>
        <position position="1"/>
    </location>
</feature>
<gene>
    <name evidence="2" type="ORF">AM593_01026</name>
</gene>
<dbReference type="Proteomes" id="UP000266721">
    <property type="component" value="Unassembled WGS sequence"/>
</dbReference>
<comment type="caution">
    <text evidence="2">The sequence shown here is derived from an EMBL/GenBank/DDBJ whole genome shotgun (WGS) entry which is preliminary data.</text>
</comment>
<sequence>VTPRLSTLSLLSIPVFVYSEDDVYISNSSTIRSSIPTDCNLFGNKFEADYPVQKININITETGTFWVGARIGFERNINPLEYVFAEQFWKNDAIMKSSTSLQRSLVEDSCSCLKSNHVDVGLSKTKICKHPQNGLCYEHNCVVYERGEYHYIHYISDTLKHVRGNSPVLITCESSLNSDR</sequence>
<feature type="chain" id="PRO_5018221361" evidence="1">
    <location>
        <begin position="20"/>
        <end position="180"/>
    </location>
</feature>
<reference evidence="2 3" key="1">
    <citation type="journal article" date="2016" name="PLoS ONE">
        <title>A First Insight into the Genome of the Filter-Feeder Mussel Mytilus galloprovincialis.</title>
        <authorList>
            <person name="Murgarella M."/>
            <person name="Puiu D."/>
            <person name="Novoa B."/>
            <person name="Figueras A."/>
            <person name="Posada D."/>
            <person name="Canchaya C."/>
        </authorList>
    </citation>
    <scope>NUCLEOTIDE SEQUENCE [LARGE SCALE GENOMIC DNA]</scope>
    <source>
        <tissue evidence="2">Muscle</tissue>
    </source>
</reference>
<feature type="signal peptide" evidence="1">
    <location>
        <begin position="1"/>
        <end position="19"/>
    </location>
</feature>
<evidence type="ECO:0000256" key="1">
    <source>
        <dbReference type="SAM" id="SignalP"/>
    </source>
</evidence>
<proteinExistence type="predicted"/>
<feature type="non-terminal residue" evidence="2">
    <location>
        <position position="180"/>
    </location>
</feature>
<dbReference type="EMBL" id="KV582516">
    <property type="protein sequence ID" value="OPL33537.1"/>
    <property type="molecule type" value="Genomic_DNA"/>
</dbReference>
<evidence type="ECO:0000313" key="3">
    <source>
        <dbReference type="Proteomes" id="UP000266721"/>
    </source>
</evidence>
<keyword evidence="1" id="KW-0732">Signal</keyword>
<accession>A0A3L5TUK6</accession>
<organism evidence="2 3">
    <name type="scientific">Mytilus galloprovincialis</name>
    <name type="common">Mediterranean mussel</name>
    <dbReference type="NCBI Taxonomy" id="29158"/>
    <lineage>
        <taxon>Eukaryota</taxon>
        <taxon>Metazoa</taxon>
        <taxon>Spiralia</taxon>
        <taxon>Lophotrochozoa</taxon>
        <taxon>Mollusca</taxon>
        <taxon>Bivalvia</taxon>
        <taxon>Autobranchia</taxon>
        <taxon>Pteriomorphia</taxon>
        <taxon>Mytilida</taxon>
        <taxon>Mytiloidea</taxon>
        <taxon>Mytilidae</taxon>
        <taxon>Mytilinae</taxon>
        <taxon>Mytilus</taxon>
    </lineage>
</organism>
<dbReference type="AlphaFoldDB" id="A0A3L5TUK6"/>
<name>A0A3L5TUK6_MYTGA</name>